<dbReference type="OrthoDB" id="3395557at2"/>
<dbReference type="AlphaFoldDB" id="A0A2S8SSE3"/>
<dbReference type="RefSeq" id="WP_123580603.1">
    <property type="nucleotide sequence ID" value="NZ_NIGF01000009.1"/>
</dbReference>
<comment type="caution">
    <text evidence="1">The sequence shown here is derived from an EMBL/GenBank/DDBJ whole genome shotgun (WGS) entry which is preliminary data.</text>
</comment>
<accession>A0A2S8SSE3</accession>
<evidence type="ECO:0000313" key="2">
    <source>
        <dbReference type="Proteomes" id="UP000237684"/>
    </source>
</evidence>
<name>A0A2S8SSE3_9BACT</name>
<dbReference type="EMBL" id="NIGF01000009">
    <property type="protein sequence ID" value="PQV63720.1"/>
    <property type="molecule type" value="Genomic_DNA"/>
</dbReference>
<proteinExistence type="predicted"/>
<organism evidence="1 2">
    <name type="scientific">Abditibacterium utsteinense</name>
    <dbReference type="NCBI Taxonomy" id="1960156"/>
    <lineage>
        <taxon>Bacteria</taxon>
        <taxon>Pseudomonadati</taxon>
        <taxon>Abditibacteriota</taxon>
        <taxon>Abditibacteriia</taxon>
        <taxon>Abditibacteriales</taxon>
        <taxon>Abditibacteriaceae</taxon>
        <taxon>Abditibacterium</taxon>
    </lineage>
</organism>
<keyword evidence="2" id="KW-1185">Reference proteome</keyword>
<reference evidence="1 2" key="1">
    <citation type="journal article" date="2018" name="Syst. Appl. Microbiol.">
        <title>Abditibacterium utsteinense sp. nov., the first cultivated member of candidate phylum FBP, isolated from ice-free Antarctic soil samples.</title>
        <authorList>
            <person name="Tahon G."/>
            <person name="Tytgat B."/>
            <person name="Lebbe L."/>
            <person name="Carlier A."/>
            <person name="Willems A."/>
        </authorList>
    </citation>
    <scope>NUCLEOTIDE SEQUENCE [LARGE SCALE GENOMIC DNA]</scope>
    <source>
        <strain evidence="1 2">LMG 29911</strain>
    </source>
</reference>
<sequence>MFDLRFSGAERLLREIDGSERDDLLLSLRNEWYLEDDFWFPLTVSENEKLPPYTEAFEYFSFKQELTYETLRQILAEQQIETLYELREDGTMCEIELSEFHPIYTGLEGYWFTPQLDWLIYASHEDSITIGGKWLLPAVQAAWPDWEQHIWTWPTYG</sequence>
<protein>
    <submittedName>
        <fullName evidence="1">Uncharacterized protein</fullName>
    </submittedName>
</protein>
<dbReference type="InParanoid" id="A0A2S8SSE3"/>
<gene>
    <name evidence="1" type="ORF">B1R32_10960</name>
</gene>
<evidence type="ECO:0000313" key="1">
    <source>
        <dbReference type="EMBL" id="PQV63720.1"/>
    </source>
</evidence>
<dbReference type="Proteomes" id="UP000237684">
    <property type="component" value="Unassembled WGS sequence"/>
</dbReference>